<comment type="function">
    <text evidence="9 10">Fluoride-specific ion channel. Important for reducing fluoride concentration in the cell, thus reducing its toxicity.</text>
</comment>
<dbReference type="GO" id="GO:0005886">
    <property type="term" value="C:plasma membrane"/>
    <property type="evidence" value="ECO:0007669"/>
    <property type="project" value="UniProtKB-SubCell"/>
</dbReference>
<comment type="subcellular location">
    <subcellularLocation>
        <location evidence="1 10">Cell membrane</location>
        <topology evidence="1 10">Multi-pass membrane protein</topology>
    </subcellularLocation>
</comment>
<feature type="transmembrane region" description="Helical" evidence="10">
    <location>
        <begin position="40"/>
        <end position="60"/>
    </location>
</feature>
<organism evidence="11 12">
    <name type="scientific">Gordonia iterans</name>
    <dbReference type="NCBI Taxonomy" id="1004901"/>
    <lineage>
        <taxon>Bacteria</taxon>
        <taxon>Bacillati</taxon>
        <taxon>Actinomycetota</taxon>
        <taxon>Actinomycetes</taxon>
        <taxon>Mycobacteriales</taxon>
        <taxon>Gordoniaceae</taxon>
        <taxon>Gordonia</taxon>
    </lineage>
</organism>
<dbReference type="PANTHER" id="PTHR28259">
    <property type="entry name" value="FLUORIDE EXPORT PROTEIN 1-RELATED"/>
    <property type="match status" value="1"/>
</dbReference>
<comment type="similarity">
    <text evidence="7 10">Belongs to the fluoride channel Fluc/FEX (TC 1.A.43) family.</text>
</comment>
<dbReference type="HAMAP" id="MF_00454">
    <property type="entry name" value="FluC"/>
    <property type="match status" value="1"/>
</dbReference>
<protein>
    <recommendedName>
        <fullName evidence="10">Fluoride-specific ion channel FluC</fullName>
    </recommendedName>
</protein>
<gene>
    <name evidence="10 11" type="primary">crcB</name>
    <name evidence="10" type="synonym">fluC</name>
    <name evidence="11" type="ORF">C6V83_13160</name>
</gene>
<keyword evidence="3 10" id="KW-0812">Transmembrane</keyword>
<keyword evidence="12" id="KW-1185">Reference proteome</keyword>
<evidence type="ECO:0000256" key="3">
    <source>
        <dbReference type="ARBA" id="ARBA00022692"/>
    </source>
</evidence>
<comment type="catalytic activity">
    <reaction evidence="8">
        <text>fluoride(in) = fluoride(out)</text>
        <dbReference type="Rhea" id="RHEA:76159"/>
        <dbReference type="ChEBI" id="CHEBI:17051"/>
    </reaction>
    <physiologicalReaction direction="left-to-right" evidence="8">
        <dbReference type="Rhea" id="RHEA:76160"/>
    </physiologicalReaction>
</comment>
<keyword evidence="10" id="KW-0406">Ion transport</keyword>
<evidence type="ECO:0000256" key="9">
    <source>
        <dbReference type="ARBA" id="ARBA00049940"/>
    </source>
</evidence>
<dbReference type="EMBL" id="CP027433">
    <property type="protein sequence ID" value="AVM01062.1"/>
    <property type="molecule type" value="Genomic_DNA"/>
</dbReference>
<evidence type="ECO:0000256" key="10">
    <source>
        <dbReference type="HAMAP-Rule" id="MF_00454"/>
    </source>
</evidence>
<keyword evidence="2 10" id="KW-1003">Cell membrane</keyword>
<evidence type="ECO:0000256" key="2">
    <source>
        <dbReference type="ARBA" id="ARBA00022475"/>
    </source>
</evidence>
<comment type="caution">
    <text evidence="10">Lacks conserved residue(s) required for the propagation of feature annotation.</text>
</comment>
<dbReference type="Pfam" id="PF02537">
    <property type="entry name" value="CRCB"/>
    <property type="match status" value="1"/>
</dbReference>
<evidence type="ECO:0000256" key="4">
    <source>
        <dbReference type="ARBA" id="ARBA00022989"/>
    </source>
</evidence>
<evidence type="ECO:0000256" key="1">
    <source>
        <dbReference type="ARBA" id="ARBA00004651"/>
    </source>
</evidence>
<dbReference type="InterPro" id="IPR003691">
    <property type="entry name" value="FluC"/>
</dbReference>
<dbReference type="GO" id="GO:0062054">
    <property type="term" value="F:fluoride channel activity"/>
    <property type="evidence" value="ECO:0007669"/>
    <property type="project" value="UniProtKB-UniRule"/>
</dbReference>
<keyword evidence="10" id="KW-0813">Transport</keyword>
<dbReference type="PANTHER" id="PTHR28259:SF1">
    <property type="entry name" value="FLUORIDE EXPORT PROTEIN 1-RELATED"/>
    <property type="match status" value="1"/>
</dbReference>
<keyword evidence="5 10" id="KW-0472">Membrane</keyword>
<reference evidence="11 12" key="1">
    <citation type="submission" date="2018-03" db="EMBL/GenBank/DDBJ databases">
        <title>Characteristics and genome of n-alkane degrading marine bacteria Gordonia iterans isolated from crude oil contaminated in Tae-an, South Korea.</title>
        <authorList>
            <person name="Lee S.-S."/>
            <person name="Kim H."/>
        </authorList>
    </citation>
    <scope>NUCLEOTIDE SEQUENCE [LARGE SCALE GENOMIC DNA]</scope>
    <source>
        <strain evidence="11 12">Co17</strain>
    </source>
</reference>
<evidence type="ECO:0000256" key="6">
    <source>
        <dbReference type="ARBA" id="ARBA00023303"/>
    </source>
</evidence>
<dbReference type="RefSeq" id="WP_105942773.1">
    <property type="nucleotide sequence ID" value="NZ_CP027433.1"/>
</dbReference>
<keyword evidence="4 10" id="KW-1133">Transmembrane helix</keyword>
<evidence type="ECO:0000313" key="11">
    <source>
        <dbReference type="EMBL" id="AVM01062.1"/>
    </source>
</evidence>
<dbReference type="Proteomes" id="UP000239814">
    <property type="component" value="Chromosome"/>
</dbReference>
<sequence length="124" mass="12849">MTVWVVAGVGLFGGLGALTRFVQDTLVKAHVSSGFPWGTVSINVVGSFLLGLITGLAMFAGEAEQWKIVVGSGFCAGYTTFSTAMFEAVSLARAGRWRAALLDVIGTLVLAVLAVGLGIWLVSV</sequence>
<name>A0A2S0KHA3_9ACTN</name>
<feature type="transmembrane region" description="Helical" evidence="10">
    <location>
        <begin position="100"/>
        <end position="122"/>
    </location>
</feature>
<dbReference type="OrthoDB" id="5148600at2"/>
<evidence type="ECO:0000256" key="5">
    <source>
        <dbReference type="ARBA" id="ARBA00023136"/>
    </source>
</evidence>
<proteinExistence type="inferred from homology"/>
<keyword evidence="6 10" id="KW-0407">Ion channel</keyword>
<evidence type="ECO:0000256" key="8">
    <source>
        <dbReference type="ARBA" id="ARBA00035585"/>
    </source>
</evidence>
<dbReference type="GO" id="GO:0140114">
    <property type="term" value="P:cellular detoxification of fluoride"/>
    <property type="evidence" value="ECO:0007669"/>
    <property type="project" value="UniProtKB-UniRule"/>
</dbReference>
<evidence type="ECO:0000313" key="12">
    <source>
        <dbReference type="Proteomes" id="UP000239814"/>
    </source>
</evidence>
<evidence type="ECO:0000256" key="7">
    <source>
        <dbReference type="ARBA" id="ARBA00035120"/>
    </source>
</evidence>
<accession>A0A2S0KHA3</accession>
<dbReference type="AlphaFoldDB" id="A0A2S0KHA3"/>
<dbReference type="NCBIfam" id="TIGR00494">
    <property type="entry name" value="crcB"/>
    <property type="match status" value="1"/>
</dbReference>
<dbReference type="KEGG" id="git:C6V83_13160"/>